<feature type="domain" description="Nudix hydrolase" evidence="2">
    <location>
        <begin position="3"/>
        <end position="153"/>
    </location>
</feature>
<name>A0A1R2CMJ3_9CILI</name>
<keyword evidence="4" id="KW-1185">Reference proteome</keyword>
<sequence>MERLDLSCGIVPVSFKDNAVKVLFCKSKRYGYYIIPKGHIDPGETEIQAAIRELWEESGCRPKRFLTASGLSPNLNEAIQLPPLTYVYENRRGPVRKTVKLYLAEVSQEGDIQDKKECETVEWFLANETTAHLLHHQENINHFIEHVLPNIHYFSD</sequence>
<dbReference type="EMBL" id="MPUH01000108">
    <property type="protein sequence ID" value="OMJ90211.1"/>
    <property type="molecule type" value="Genomic_DNA"/>
</dbReference>
<dbReference type="PROSITE" id="PS51462">
    <property type="entry name" value="NUDIX"/>
    <property type="match status" value="1"/>
</dbReference>
<dbReference type="Gene3D" id="3.90.79.10">
    <property type="entry name" value="Nucleoside Triphosphate Pyrophosphohydrolase"/>
    <property type="match status" value="1"/>
</dbReference>
<dbReference type="SUPFAM" id="SSF55811">
    <property type="entry name" value="Nudix"/>
    <property type="match status" value="1"/>
</dbReference>
<comment type="caution">
    <text evidence="3">The sequence shown here is derived from an EMBL/GenBank/DDBJ whole genome shotgun (WGS) entry which is preliminary data.</text>
</comment>
<protein>
    <recommendedName>
        <fullName evidence="2">Nudix hydrolase domain-containing protein</fullName>
    </recommendedName>
</protein>
<keyword evidence="1" id="KW-0378">Hydrolase</keyword>
<dbReference type="GO" id="GO:0004081">
    <property type="term" value="F:bis(5'-nucleosyl)-tetraphosphatase (asymmetrical) activity"/>
    <property type="evidence" value="ECO:0007669"/>
    <property type="project" value="TreeGrafter"/>
</dbReference>
<dbReference type="PANTHER" id="PTHR21340:SF0">
    <property type="entry name" value="BIS(5'-NUCLEOSYL)-TETRAPHOSPHATASE [ASYMMETRICAL]"/>
    <property type="match status" value="1"/>
</dbReference>
<evidence type="ECO:0000259" key="2">
    <source>
        <dbReference type="PROSITE" id="PS51462"/>
    </source>
</evidence>
<accession>A0A1R2CMJ3</accession>
<proteinExistence type="predicted"/>
<dbReference type="PANTHER" id="PTHR21340">
    <property type="entry name" value="DIADENOSINE 5,5-P1,P4-TETRAPHOSPHATE PYROPHOSPHOHYDROLASE MUTT"/>
    <property type="match status" value="1"/>
</dbReference>
<dbReference type="InterPro" id="IPR015797">
    <property type="entry name" value="NUDIX_hydrolase-like_dom_sf"/>
</dbReference>
<evidence type="ECO:0000313" key="4">
    <source>
        <dbReference type="Proteomes" id="UP000187209"/>
    </source>
</evidence>
<evidence type="ECO:0000313" key="3">
    <source>
        <dbReference type="EMBL" id="OMJ90211.1"/>
    </source>
</evidence>
<gene>
    <name evidence="3" type="ORF">SteCoe_7508</name>
</gene>
<dbReference type="AlphaFoldDB" id="A0A1R2CMJ3"/>
<dbReference type="Pfam" id="PF00293">
    <property type="entry name" value="NUDIX"/>
    <property type="match status" value="1"/>
</dbReference>
<dbReference type="GO" id="GO:0006167">
    <property type="term" value="P:AMP biosynthetic process"/>
    <property type="evidence" value="ECO:0007669"/>
    <property type="project" value="TreeGrafter"/>
</dbReference>
<dbReference type="Proteomes" id="UP000187209">
    <property type="component" value="Unassembled WGS sequence"/>
</dbReference>
<dbReference type="OrthoDB" id="276276at2759"/>
<organism evidence="3 4">
    <name type="scientific">Stentor coeruleus</name>
    <dbReference type="NCBI Taxonomy" id="5963"/>
    <lineage>
        <taxon>Eukaryota</taxon>
        <taxon>Sar</taxon>
        <taxon>Alveolata</taxon>
        <taxon>Ciliophora</taxon>
        <taxon>Postciliodesmatophora</taxon>
        <taxon>Heterotrichea</taxon>
        <taxon>Heterotrichida</taxon>
        <taxon>Stentoridae</taxon>
        <taxon>Stentor</taxon>
    </lineage>
</organism>
<reference evidence="3 4" key="1">
    <citation type="submission" date="2016-11" db="EMBL/GenBank/DDBJ databases">
        <title>The macronuclear genome of Stentor coeruleus: a giant cell with tiny introns.</title>
        <authorList>
            <person name="Slabodnick M."/>
            <person name="Ruby J.G."/>
            <person name="Reiff S.B."/>
            <person name="Swart E.C."/>
            <person name="Gosai S."/>
            <person name="Prabakaran S."/>
            <person name="Witkowska E."/>
            <person name="Larue G.E."/>
            <person name="Fisher S."/>
            <person name="Freeman R.M."/>
            <person name="Gunawardena J."/>
            <person name="Chu W."/>
            <person name="Stover N.A."/>
            <person name="Gregory B.D."/>
            <person name="Nowacki M."/>
            <person name="Derisi J."/>
            <person name="Roy S.W."/>
            <person name="Marshall W.F."/>
            <person name="Sood P."/>
        </authorList>
    </citation>
    <scope>NUCLEOTIDE SEQUENCE [LARGE SCALE GENOMIC DNA]</scope>
    <source>
        <strain evidence="3">WM001</strain>
    </source>
</reference>
<dbReference type="InterPro" id="IPR051325">
    <property type="entry name" value="Nudix_hydrolase_domain"/>
</dbReference>
<dbReference type="InterPro" id="IPR020084">
    <property type="entry name" value="NUDIX_hydrolase_CS"/>
</dbReference>
<dbReference type="GO" id="GO:0006754">
    <property type="term" value="P:ATP biosynthetic process"/>
    <property type="evidence" value="ECO:0007669"/>
    <property type="project" value="TreeGrafter"/>
</dbReference>
<dbReference type="InterPro" id="IPR000086">
    <property type="entry name" value="NUDIX_hydrolase_dom"/>
</dbReference>
<evidence type="ECO:0000256" key="1">
    <source>
        <dbReference type="ARBA" id="ARBA00022801"/>
    </source>
</evidence>
<dbReference type="PROSITE" id="PS00893">
    <property type="entry name" value="NUDIX_BOX"/>
    <property type="match status" value="1"/>
</dbReference>